<evidence type="ECO:0000259" key="2">
    <source>
        <dbReference type="Pfam" id="PF16064"/>
    </source>
</evidence>
<organism evidence="3 4">
    <name type="scientific">Aedes albopictus</name>
    <name type="common">Asian tiger mosquito</name>
    <name type="synonym">Stegomyia albopicta</name>
    <dbReference type="NCBI Taxonomy" id="7160"/>
    <lineage>
        <taxon>Eukaryota</taxon>
        <taxon>Metazoa</taxon>
        <taxon>Ecdysozoa</taxon>
        <taxon>Arthropoda</taxon>
        <taxon>Hexapoda</taxon>
        <taxon>Insecta</taxon>
        <taxon>Pterygota</taxon>
        <taxon>Neoptera</taxon>
        <taxon>Endopterygota</taxon>
        <taxon>Diptera</taxon>
        <taxon>Nematocera</taxon>
        <taxon>Culicoidea</taxon>
        <taxon>Culicidae</taxon>
        <taxon>Culicinae</taxon>
        <taxon>Aedini</taxon>
        <taxon>Aedes</taxon>
        <taxon>Stegomyia</taxon>
    </lineage>
</organism>
<feature type="region of interest" description="Disordered" evidence="1">
    <location>
        <begin position="401"/>
        <end position="479"/>
    </location>
</feature>
<protein>
    <recommendedName>
        <fullName evidence="2">DUF4806 domain-containing protein</fullName>
    </recommendedName>
</protein>
<dbReference type="Pfam" id="PF16064">
    <property type="entry name" value="DUF4806"/>
    <property type="match status" value="1"/>
</dbReference>
<feature type="compositionally biased region" description="Basic and acidic residues" evidence="1">
    <location>
        <begin position="101"/>
        <end position="112"/>
    </location>
</feature>
<feature type="compositionally biased region" description="Polar residues" evidence="1">
    <location>
        <begin position="431"/>
        <end position="440"/>
    </location>
</feature>
<evidence type="ECO:0000313" key="4">
    <source>
        <dbReference type="Proteomes" id="UP000069940"/>
    </source>
</evidence>
<dbReference type="EnsemblMetazoa" id="AALFPA23_021160.R31222">
    <property type="protein sequence ID" value="AALFPA23_021160.P31222"/>
    <property type="gene ID" value="AALFPA23_021160"/>
</dbReference>
<dbReference type="Proteomes" id="UP000069940">
    <property type="component" value="Unassembled WGS sequence"/>
</dbReference>
<feature type="compositionally biased region" description="Basic residues" evidence="1">
    <location>
        <begin position="413"/>
        <end position="422"/>
    </location>
</feature>
<sequence>MDQSKDYFVVAQTKEAGKHVLTAVPCRWIRDGCLFWPGKNANKLRKNLTSEPSAGWSKIACSIKRKYIPSYEEAEAEAAELSGQNTESSDAAPRRKKQKRATKDDTSRRFDFNHLVPGEAPGDGSSSTFSTTSNLLCSTEPEPTGTEMNTQVVGEAQNQPGPSHNFLCTANANPVENAFSTQPVPDQPVYVTTVPLPESAQHASDEIQAIATEGEYVYFQQPTIDVDYIVRAVTDKIEAECSKMKQEILAAVGSMMATLKSDMDVKIAAALRAQGNPSDENDDFKFSPVSSIEAIHELEKHLADETYAKRFTSYMKKIVGFVGDNCNGMNISYTLVDHFFERSVMMKCSWSGASRSSAIKLAIKNCSNILDTFFAIVRSVNMTFSRQLLEHFFKQVTRNAKKRSEAKGLRQPTIHRRAKRSNKAQVKAAVASNQSCGSGRTPSTTDDDSQSSKSSNSEMSDSEMLISKVENCEPDISSS</sequence>
<dbReference type="GeneID" id="109419636"/>
<keyword evidence="4" id="KW-1185">Reference proteome</keyword>
<dbReference type="InterPro" id="IPR032071">
    <property type="entry name" value="DUF4806"/>
</dbReference>
<reference evidence="4" key="1">
    <citation type="journal article" date="2015" name="Proc. Natl. Acad. Sci. U.S.A.">
        <title>Genome sequence of the Asian Tiger mosquito, Aedes albopictus, reveals insights into its biology, genetics, and evolution.</title>
        <authorList>
            <person name="Chen X.G."/>
            <person name="Jiang X."/>
            <person name="Gu J."/>
            <person name="Xu M."/>
            <person name="Wu Y."/>
            <person name="Deng Y."/>
            <person name="Zhang C."/>
            <person name="Bonizzoni M."/>
            <person name="Dermauw W."/>
            <person name="Vontas J."/>
            <person name="Armbruster P."/>
            <person name="Huang X."/>
            <person name="Yang Y."/>
            <person name="Zhang H."/>
            <person name="He W."/>
            <person name="Peng H."/>
            <person name="Liu Y."/>
            <person name="Wu K."/>
            <person name="Chen J."/>
            <person name="Lirakis M."/>
            <person name="Topalis P."/>
            <person name="Van Leeuwen T."/>
            <person name="Hall A.B."/>
            <person name="Jiang X."/>
            <person name="Thorpe C."/>
            <person name="Mueller R.L."/>
            <person name="Sun C."/>
            <person name="Waterhouse R.M."/>
            <person name="Yan G."/>
            <person name="Tu Z.J."/>
            <person name="Fang X."/>
            <person name="James A.A."/>
        </authorList>
    </citation>
    <scope>NUCLEOTIDE SEQUENCE [LARGE SCALE GENOMIC DNA]</scope>
    <source>
        <strain evidence="4">Foshan</strain>
    </source>
</reference>
<feature type="compositionally biased region" description="Low complexity" evidence="1">
    <location>
        <begin position="125"/>
        <end position="139"/>
    </location>
</feature>
<evidence type="ECO:0000313" key="3">
    <source>
        <dbReference type="EnsemblMetazoa" id="AALFPA23_021160.P31222"/>
    </source>
</evidence>
<feature type="domain" description="DUF4806" evidence="2">
    <location>
        <begin position="284"/>
        <end position="375"/>
    </location>
</feature>
<feature type="region of interest" description="Disordered" evidence="1">
    <location>
        <begin position="79"/>
        <end position="147"/>
    </location>
</feature>
<evidence type="ECO:0000256" key="1">
    <source>
        <dbReference type="SAM" id="MobiDB-lite"/>
    </source>
</evidence>
<reference evidence="3" key="2">
    <citation type="submission" date="2025-05" db="UniProtKB">
        <authorList>
            <consortium name="EnsemblMetazoa"/>
        </authorList>
    </citation>
    <scope>IDENTIFICATION</scope>
    <source>
        <strain evidence="3">Foshan</strain>
    </source>
</reference>
<dbReference type="RefSeq" id="XP_062705478.1">
    <property type="nucleotide sequence ID" value="XM_062849494.1"/>
</dbReference>
<accession>A0ABM1ZS24</accession>
<name>A0ABM1ZS24_AEDAL</name>
<proteinExistence type="predicted"/>